<accession>L8HDJ1</accession>
<evidence type="ECO:0000256" key="1">
    <source>
        <dbReference type="SAM" id="MobiDB-lite"/>
    </source>
</evidence>
<dbReference type="RefSeq" id="XP_004352783.1">
    <property type="nucleotide sequence ID" value="XM_004352731.1"/>
</dbReference>
<evidence type="ECO:0000313" key="2">
    <source>
        <dbReference type="EMBL" id="ELR23255.1"/>
    </source>
</evidence>
<dbReference type="VEuPathDB" id="AmoebaDB:ACA1_068390"/>
<dbReference type="KEGG" id="acan:ACA1_068390"/>
<name>L8HDJ1_ACACF</name>
<proteinExistence type="predicted"/>
<feature type="region of interest" description="Disordered" evidence="1">
    <location>
        <begin position="246"/>
        <end position="309"/>
    </location>
</feature>
<organism evidence="2 3">
    <name type="scientific">Acanthamoeba castellanii (strain ATCC 30010 / Neff)</name>
    <dbReference type="NCBI Taxonomy" id="1257118"/>
    <lineage>
        <taxon>Eukaryota</taxon>
        <taxon>Amoebozoa</taxon>
        <taxon>Discosea</taxon>
        <taxon>Longamoebia</taxon>
        <taxon>Centramoebida</taxon>
        <taxon>Acanthamoebidae</taxon>
        <taxon>Acanthamoeba</taxon>
    </lineage>
</organism>
<sequence>MDEEASVVPQHKETAEPRLNIKECSLNKEDGLRQYSLTPHPNALPQDFLDQQRAESAALLNRGLKSKIIRFVCIDIRLPDGTPYSLTPNKPIIKPPFMDTSMMDMSKRAMWQVSLSPNDPIREKSFPAEGIVLLKLKSDVYGGQYDLEDLVQQRGGSTSGYFLVPMYSDAGSGQEMHPIFNHVQISVDRQPDDDRGEASFHVTKVSLVYIPIAELEDQQEGFDHQPSSPPIVFPITIASFMDTASAPHKRKLPPSADDAMTEADPSPPQAHAAALEEAGESPRGSNKRRRADDNTLDTQRQQQDERNSS</sequence>
<dbReference type="GeneID" id="14924228"/>
<dbReference type="AlphaFoldDB" id="L8HDJ1"/>
<gene>
    <name evidence="2" type="ORF">ACA1_068390</name>
</gene>
<protein>
    <submittedName>
        <fullName evidence="2">Uncharacterized protein</fullName>
    </submittedName>
</protein>
<dbReference type="Proteomes" id="UP000011083">
    <property type="component" value="Unassembled WGS sequence"/>
</dbReference>
<evidence type="ECO:0000313" key="3">
    <source>
        <dbReference type="Proteomes" id="UP000011083"/>
    </source>
</evidence>
<keyword evidence="3" id="KW-1185">Reference proteome</keyword>
<dbReference type="EMBL" id="KB007857">
    <property type="protein sequence ID" value="ELR23255.1"/>
    <property type="molecule type" value="Genomic_DNA"/>
</dbReference>
<reference evidence="2 3" key="1">
    <citation type="journal article" date="2013" name="Genome Biol.">
        <title>Genome of Acanthamoeba castellanii highlights extensive lateral gene transfer and early evolution of tyrosine kinase signaling.</title>
        <authorList>
            <person name="Clarke M."/>
            <person name="Lohan A.J."/>
            <person name="Liu B."/>
            <person name="Lagkouvardos I."/>
            <person name="Roy S."/>
            <person name="Zafar N."/>
            <person name="Bertelli C."/>
            <person name="Schilde C."/>
            <person name="Kianianmomeni A."/>
            <person name="Burglin T.R."/>
            <person name="Frech C."/>
            <person name="Turcotte B."/>
            <person name="Kopec K.O."/>
            <person name="Synnott J.M."/>
            <person name="Choo C."/>
            <person name="Paponov I."/>
            <person name="Finkler A."/>
            <person name="Soon Heng Tan C."/>
            <person name="Hutchins A.P."/>
            <person name="Weinmeier T."/>
            <person name="Rattei T."/>
            <person name="Chu J.S."/>
            <person name="Gimenez G."/>
            <person name="Irimia M."/>
            <person name="Rigden D.J."/>
            <person name="Fitzpatrick D.A."/>
            <person name="Lorenzo-Morales J."/>
            <person name="Bateman A."/>
            <person name="Chiu C.H."/>
            <person name="Tang P."/>
            <person name="Hegemann P."/>
            <person name="Fromm H."/>
            <person name="Raoult D."/>
            <person name="Greub G."/>
            <person name="Miranda-Saavedra D."/>
            <person name="Chen N."/>
            <person name="Nash P."/>
            <person name="Ginger M.L."/>
            <person name="Horn M."/>
            <person name="Schaap P."/>
            <person name="Caler L."/>
            <person name="Loftus B."/>
        </authorList>
    </citation>
    <scope>NUCLEOTIDE SEQUENCE [LARGE SCALE GENOMIC DNA]</scope>
    <source>
        <strain evidence="2 3">Neff</strain>
    </source>
</reference>